<name>A0A7T5VEW9_9BACT</name>
<dbReference type="Pfam" id="PF00676">
    <property type="entry name" value="E1_dh"/>
    <property type="match status" value="1"/>
</dbReference>
<dbReference type="InterPro" id="IPR001017">
    <property type="entry name" value="DH_E1"/>
</dbReference>
<dbReference type="SUPFAM" id="SSF52518">
    <property type="entry name" value="Thiamin diphosphate-binding fold (THDP-binding)"/>
    <property type="match status" value="1"/>
</dbReference>
<dbReference type="GO" id="GO:0004739">
    <property type="term" value="F:pyruvate dehydrogenase (acetyl-transferring) activity"/>
    <property type="evidence" value="ECO:0007669"/>
    <property type="project" value="TreeGrafter"/>
</dbReference>
<dbReference type="InterPro" id="IPR029061">
    <property type="entry name" value="THDP-binding"/>
</dbReference>
<evidence type="ECO:0000256" key="2">
    <source>
        <dbReference type="ARBA" id="ARBA00023002"/>
    </source>
</evidence>
<dbReference type="CDD" id="cd02000">
    <property type="entry name" value="TPP_E1_PDC_ADC_BCADC"/>
    <property type="match status" value="1"/>
</dbReference>
<gene>
    <name evidence="5" type="ORF">HP555_12485</name>
</gene>
<reference evidence="5 6" key="1">
    <citation type="submission" date="2020-05" db="EMBL/GenBank/DDBJ databases">
        <title>Complete genome of Desulfobulbus oligotrophicus.</title>
        <authorList>
            <person name="Podar M."/>
        </authorList>
    </citation>
    <scope>NUCLEOTIDE SEQUENCE [LARGE SCALE GENOMIC DNA]</scope>
    <source>
        <strain evidence="5 6">Prop6</strain>
    </source>
</reference>
<evidence type="ECO:0000313" key="6">
    <source>
        <dbReference type="Proteomes" id="UP000596092"/>
    </source>
</evidence>
<dbReference type="RefSeq" id="WP_199262911.1">
    <property type="nucleotide sequence ID" value="NZ_CP054140.1"/>
</dbReference>
<dbReference type="AlphaFoldDB" id="A0A7T5VEW9"/>
<comment type="cofactor">
    <cofactor evidence="1">
        <name>thiamine diphosphate</name>
        <dbReference type="ChEBI" id="CHEBI:58937"/>
    </cofactor>
</comment>
<proteinExistence type="predicted"/>
<dbReference type="PANTHER" id="PTHR11516">
    <property type="entry name" value="PYRUVATE DEHYDROGENASE E1 COMPONENT, ALPHA SUBUNIT BACTERIAL AND ORGANELLAR"/>
    <property type="match status" value="1"/>
</dbReference>
<sequence>MQPQLDRHLRFTLLSDMVLIRAFEDRISELSRERGRLPGMQITCHGQEAIAAGVVRAMIEQDVIVTNHRSHGHMLARGVDPKTLMAEIMGKRDGLNRGKSGTLHLADPGRNVLMTSTVVGAAPLLGMGAAFAQNYRQEQAATCVFFGDGAAAEGSVHEAMNMAAVWKLPVLFVCESNRWAGAQGHDEHCPIERVADRAPGYAMPGVVVDGNDVEAVYIAAHRLLEACRAGKGPAFLECLTYRMHGHGEMDVQHYVDKDELAAWDKRDPIELYIEVLQTEGLLDSRDAVEQQAVQTVDAAVAFADASPYPPPEEALEHIYVQPIGQEG</sequence>
<accession>A0A7T5VEW9</accession>
<evidence type="ECO:0000256" key="1">
    <source>
        <dbReference type="ARBA" id="ARBA00001964"/>
    </source>
</evidence>
<keyword evidence="6" id="KW-1185">Reference proteome</keyword>
<organism evidence="5 6">
    <name type="scientific">Desulfobulbus oligotrophicus</name>
    <dbReference type="NCBI Taxonomy" id="1909699"/>
    <lineage>
        <taxon>Bacteria</taxon>
        <taxon>Pseudomonadati</taxon>
        <taxon>Thermodesulfobacteriota</taxon>
        <taxon>Desulfobulbia</taxon>
        <taxon>Desulfobulbales</taxon>
        <taxon>Desulfobulbaceae</taxon>
        <taxon>Desulfobulbus</taxon>
    </lineage>
</organism>
<dbReference type="KEGG" id="dog:HP555_12485"/>
<dbReference type="InterPro" id="IPR050642">
    <property type="entry name" value="PDH_E1_Alpha_Subunit"/>
</dbReference>
<protein>
    <submittedName>
        <fullName evidence="5">Thiamine pyrophosphate-dependent dehydrogenase E1 component subunit alpha</fullName>
    </submittedName>
</protein>
<keyword evidence="3" id="KW-0786">Thiamine pyrophosphate</keyword>
<evidence type="ECO:0000256" key="3">
    <source>
        <dbReference type="ARBA" id="ARBA00023052"/>
    </source>
</evidence>
<feature type="domain" description="Dehydrogenase E1 component" evidence="4">
    <location>
        <begin position="16"/>
        <end position="312"/>
    </location>
</feature>
<evidence type="ECO:0000313" key="5">
    <source>
        <dbReference type="EMBL" id="QQG66627.1"/>
    </source>
</evidence>
<dbReference type="GO" id="GO:0006086">
    <property type="term" value="P:pyruvate decarboxylation to acetyl-CoA"/>
    <property type="evidence" value="ECO:0007669"/>
    <property type="project" value="TreeGrafter"/>
</dbReference>
<dbReference type="PANTHER" id="PTHR11516:SF60">
    <property type="entry name" value="PYRUVATE DEHYDROGENASE E1 COMPONENT SUBUNIT ALPHA"/>
    <property type="match status" value="1"/>
</dbReference>
<dbReference type="Proteomes" id="UP000596092">
    <property type="component" value="Chromosome"/>
</dbReference>
<evidence type="ECO:0000259" key="4">
    <source>
        <dbReference type="Pfam" id="PF00676"/>
    </source>
</evidence>
<dbReference type="EMBL" id="CP054140">
    <property type="protein sequence ID" value="QQG66627.1"/>
    <property type="molecule type" value="Genomic_DNA"/>
</dbReference>
<keyword evidence="2" id="KW-0560">Oxidoreductase</keyword>
<dbReference type="Gene3D" id="3.40.50.970">
    <property type="match status" value="1"/>
</dbReference>